<comment type="function">
    <text evidence="12">Catalyzes the specific phosphorylation of the 3-hydroxyl group of shikimic acid using ATP as a cosubstrate.</text>
</comment>
<evidence type="ECO:0000256" key="7">
    <source>
        <dbReference type="ARBA" id="ARBA00022840"/>
    </source>
</evidence>
<dbReference type="EMBL" id="CP117523">
    <property type="protein sequence ID" value="WWD84469.1"/>
    <property type="molecule type" value="Genomic_DNA"/>
</dbReference>
<comment type="similarity">
    <text evidence="13">Belongs to the type-I 3-dehydroquinase family.</text>
</comment>
<comment type="subcellular location">
    <subcellularLocation>
        <location evidence="12">Cytoplasm</location>
    </subcellularLocation>
</comment>
<keyword evidence="12" id="KW-0963">Cytoplasm</keyword>
<keyword evidence="10 13" id="KW-0704">Schiff base</keyword>
<keyword evidence="9 13" id="KW-0456">Lyase</keyword>
<name>A0ABZ2EYC0_9FIRM</name>
<gene>
    <name evidence="13 15" type="primary">aroD</name>
    <name evidence="12" type="synonym">aroK</name>
    <name evidence="15" type="ORF">TEGL_29020</name>
</gene>
<keyword evidence="6 12" id="KW-0418">Kinase</keyword>
<protein>
    <recommendedName>
        <fullName evidence="12 13">Multifunctional fusion protein</fullName>
    </recommendedName>
    <domain>
        <recommendedName>
            <fullName evidence="13">3-dehydroquinate dehydratase</fullName>
            <shortName evidence="13">3-dehydroquinase</shortName>
            <ecNumber evidence="13">4.2.1.10</ecNumber>
        </recommendedName>
        <alternativeName>
            <fullName evidence="13">Type I DHQase</fullName>
        </alternativeName>
        <alternativeName>
            <fullName evidence="13">Type I dehydroquinase</fullName>
            <shortName evidence="13">DHQ1</shortName>
        </alternativeName>
    </domain>
    <domain>
        <recommendedName>
            <fullName evidence="12">Shikimate kinase</fullName>
            <shortName evidence="12">SK</shortName>
            <ecNumber evidence="12">2.7.1.71</ecNumber>
        </recommendedName>
    </domain>
</protein>
<dbReference type="Gene3D" id="3.20.20.70">
    <property type="entry name" value="Aldolase class I"/>
    <property type="match status" value="1"/>
</dbReference>
<comment type="subunit">
    <text evidence="13">Homodimer.</text>
</comment>
<keyword evidence="16" id="KW-1185">Reference proteome</keyword>
<dbReference type="SUPFAM" id="SSF51569">
    <property type="entry name" value="Aldolase"/>
    <property type="match status" value="1"/>
</dbReference>
<feature type="binding site" evidence="13">
    <location>
        <position position="300"/>
    </location>
    <ligand>
        <name>3-dehydroquinate</name>
        <dbReference type="ChEBI" id="CHEBI:32364"/>
    </ligand>
</feature>
<evidence type="ECO:0000256" key="1">
    <source>
        <dbReference type="ARBA" id="ARBA00001864"/>
    </source>
</evidence>
<dbReference type="InterPro" id="IPR023000">
    <property type="entry name" value="Shikimate_kinase_CS"/>
</dbReference>
<dbReference type="Pfam" id="PF01487">
    <property type="entry name" value="DHquinase_I"/>
    <property type="match status" value="1"/>
</dbReference>
<dbReference type="Pfam" id="PF01202">
    <property type="entry name" value="SKI"/>
    <property type="match status" value="1"/>
</dbReference>
<dbReference type="PROSITE" id="PS01128">
    <property type="entry name" value="SHIKIMATE_KINASE"/>
    <property type="match status" value="1"/>
</dbReference>
<dbReference type="HAMAP" id="MF_00214">
    <property type="entry name" value="AroD"/>
    <property type="match status" value="1"/>
</dbReference>
<evidence type="ECO:0000256" key="9">
    <source>
        <dbReference type="ARBA" id="ARBA00023239"/>
    </source>
</evidence>
<evidence type="ECO:0000256" key="5">
    <source>
        <dbReference type="ARBA" id="ARBA00022741"/>
    </source>
</evidence>
<keyword evidence="12" id="KW-0479">Metal-binding</keyword>
<reference evidence="15 16" key="1">
    <citation type="journal article" date="2023" name="PLoS ONE">
        <title>Genome-based metabolic and phylogenomic analysis of three Terrisporobacter species.</title>
        <authorList>
            <person name="Boer T."/>
            <person name="Bengelsdorf F.R."/>
            <person name="Bomeke M."/>
            <person name="Daniel R."/>
            <person name="Poehlein A."/>
        </authorList>
    </citation>
    <scope>NUCLEOTIDE SEQUENCE [LARGE SCALE GENOMIC DNA]</scope>
    <source>
        <strain evidence="15 16">DSM 1288</strain>
    </source>
</reference>
<comment type="catalytic activity">
    <reaction evidence="11 12">
        <text>shikimate + ATP = 3-phosphoshikimate + ADP + H(+)</text>
        <dbReference type="Rhea" id="RHEA:13121"/>
        <dbReference type="ChEBI" id="CHEBI:15378"/>
        <dbReference type="ChEBI" id="CHEBI:30616"/>
        <dbReference type="ChEBI" id="CHEBI:36208"/>
        <dbReference type="ChEBI" id="CHEBI:145989"/>
        <dbReference type="ChEBI" id="CHEBI:456216"/>
        <dbReference type="EC" id="2.7.1.71"/>
    </reaction>
</comment>
<feature type="binding site" evidence="12">
    <location>
        <position position="339"/>
    </location>
    <ligand>
        <name>Mg(2+)</name>
        <dbReference type="ChEBI" id="CHEBI:18420"/>
    </ligand>
</feature>
<keyword evidence="14" id="KW-0812">Transmembrane</keyword>
<keyword evidence="3 12" id="KW-0028">Amino-acid biosynthesis</keyword>
<keyword evidence="12" id="KW-0460">Magnesium</keyword>
<comment type="catalytic activity">
    <reaction evidence="1 13">
        <text>3-dehydroquinate = 3-dehydroshikimate + H2O</text>
        <dbReference type="Rhea" id="RHEA:21096"/>
        <dbReference type="ChEBI" id="CHEBI:15377"/>
        <dbReference type="ChEBI" id="CHEBI:16630"/>
        <dbReference type="ChEBI" id="CHEBI:32364"/>
        <dbReference type="EC" id="4.2.1.10"/>
    </reaction>
</comment>
<comment type="cofactor">
    <cofactor evidence="12">
        <name>Mg(2+)</name>
        <dbReference type="ChEBI" id="CHEBI:18420"/>
    </cofactor>
    <text evidence="12">Binds 1 Mg(2+) ion per subunit.</text>
</comment>
<evidence type="ECO:0000313" key="15">
    <source>
        <dbReference type="EMBL" id="WWD84469.1"/>
    </source>
</evidence>
<dbReference type="InterPro" id="IPR050146">
    <property type="entry name" value="Type-I_3-dehydroquinase"/>
</dbReference>
<evidence type="ECO:0000256" key="3">
    <source>
        <dbReference type="ARBA" id="ARBA00022605"/>
    </source>
</evidence>
<feature type="binding site" evidence="13">
    <location>
        <position position="85"/>
    </location>
    <ligand>
        <name>3-dehydroquinate</name>
        <dbReference type="ChEBI" id="CHEBI:32364"/>
    </ligand>
</feature>
<dbReference type="InterPro" id="IPR013785">
    <property type="entry name" value="Aldolase_TIM"/>
</dbReference>
<dbReference type="CDD" id="cd00464">
    <property type="entry name" value="SK"/>
    <property type="match status" value="1"/>
</dbReference>
<comment type="pathway">
    <text evidence="13">Metabolic intermediate biosynthesis; chorismate biosynthesis; chorismate from D-erythrose 4-phosphate and phosphoenolpyruvate: step 3/7.</text>
</comment>
<feature type="binding site" evidence="13">
    <location>
        <position position="296"/>
    </location>
    <ligand>
        <name>3-dehydroquinate</name>
        <dbReference type="ChEBI" id="CHEBI:32364"/>
    </ligand>
</feature>
<feature type="binding site" evidence="12">
    <location>
        <position position="381"/>
    </location>
    <ligand>
        <name>substrate</name>
    </ligand>
</feature>
<comment type="pathway">
    <text evidence="2 12">Metabolic intermediate biosynthesis; chorismate biosynthesis; chorismate from D-erythrose 4-phosphate and phosphoenolpyruvate: step 5/7.</text>
</comment>
<evidence type="ECO:0000313" key="16">
    <source>
        <dbReference type="Proteomes" id="UP001348492"/>
    </source>
</evidence>
<dbReference type="EC" id="2.7.1.71" evidence="12"/>
<feature type="binding site" evidence="12">
    <location>
        <position position="441"/>
    </location>
    <ligand>
        <name>ATP</name>
        <dbReference type="ChEBI" id="CHEBI:30616"/>
    </ligand>
</feature>
<dbReference type="Gene3D" id="3.40.50.300">
    <property type="entry name" value="P-loop containing nucleotide triphosphate hydrolases"/>
    <property type="match status" value="1"/>
</dbReference>
<keyword evidence="14" id="KW-0472">Membrane</keyword>
<feature type="binding site" evidence="13">
    <location>
        <position position="146"/>
    </location>
    <ligand>
        <name>3-dehydroquinate</name>
        <dbReference type="ChEBI" id="CHEBI:32364"/>
    </ligand>
</feature>
<comment type="subunit">
    <text evidence="12">Monomer.</text>
</comment>
<organism evidence="15 16">
    <name type="scientific">Terrisporobacter glycolicus ATCC 14880 = DSM 1288</name>
    <dbReference type="NCBI Taxonomy" id="1121315"/>
    <lineage>
        <taxon>Bacteria</taxon>
        <taxon>Bacillati</taxon>
        <taxon>Bacillota</taxon>
        <taxon>Clostridia</taxon>
        <taxon>Peptostreptococcales</taxon>
        <taxon>Peptostreptococcaceae</taxon>
        <taxon>Terrisporobacter</taxon>
    </lineage>
</organism>
<comment type="similarity">
    <text evidence="12">Belongs to the shikimate kinase family.</text>
</comment>
<dbReference type="SUPFAM" id="SSF52540">
    <property type="entry name" value="P-loop containing nucleoside triphosphate hydrolases"/>
    <property type="match status" value="1"/>
</dbReference>
<keyword evidence="5 12" id="KW-0547">Nucleotide-binding</keyword>
<feature type="binding site" evidence="13">
    <location>
        <begin position="110"/>
        <end position="112"/>
    </location>
    <ligand>
        <name>3-dehydroquinate</name>
        <dbReference type="ChEBI" id="CHEBI:32364"/>
    </ligand>
</feature>
<evidence type="ECO:0000256" key="8">
    <source>
        <dbReference type="ARBA" id="ARBA00023141"/>
    </source>
</evidence>
<dbReference type="Proteomes" id="UP001348492">
    <property type="component" value="Chromosome"/>
</dbReference>
<feature type="transmembrane region" description="Helical" evidence="14">
    <location>
        <begin position="12"/>
        <end position="33"/>
    </location>
</feature>
<evidence type="ECO:0000256" key="14">
    <source>
        <dbReference type="SAM" id="Phobius"/>
    </source>
</evidence>
<feature type="binding site" evidence="12">
    <location>
        <position position="357"/>
    </location>
    <ligand>
        <name>substrate</name>
    </ligand>
</feature>
<feature type="active site" description="Proton donor/acceptor" evidence="13">
    <location>
        <position position="207"/>
    </location>
</feature>
<dbReference type="PANTHER" id="PTHR43699:SF1">
    <property type="entry name" value="3-DEHYDROQUINATE DEHYDRATASE"/>
    <property type="match status" value="1"/>
</dbReference>
<feature type="binding site" evidence="12">
    <location>
        <begin position="335"/>
        <end position="340"/>
    </location>
    <ligand>
        <name>ATP</name>
        <dbReference type="ChEBI" id="CHEBI:30616"/>
    </ligand>
</feature>
<dbReference type="EC" id="4.2.1.10" evidence="13"/>
<feature type="binding site" evidence="12">
    <location>
        <position position="460"/>
    </location>
    <ligand>
        <name>substrate</name>
    </ligand>
</feature>
<evidence type="ECO:0000256" key="11">
    <source>
        <dbReference type="ARBA" id="ARBA00048567"/>
    </source>
</evidence>
<keyword evidence="7 12" id="KW-0067">ATP-binding</keyword>
<dbReference type="InterPro" id="IPR027417">
    <property type="entry name" value="P-loop_NTPase"/>
</dbReference>
<evidence type="ECO:0000256" key="6">
    <source>
        <dbReference type="ARBA" id="ARBA00022777"/>
    </source>
</evidence>
<evidence type="ECO:0000256" key="2">
    <source>
        <dbReference type="ARBA" id="ARBA00004842"/>
    </source>
</evidence>
<dbReference type="CDD" id="cd00502">
    <property type="entry name" value="DHQase_I"/>
    <property type="match status" value="1"/>
</dbReference>
<proteinExistence type="inferred from homology"/>
<dbReference type="InterPro" id="IPR001381">
    <property type="entry name" value="DHquinase_I"/>
</dbReference>
<keyword evidence="14" id="KW-1133">Transmembrane helix</keyword>
<dbReference type="NCBIfam" id="TIGR01093">
    <property type="entry name" value="aroD"/>
    <property type="match status" value="1"/>
</dbReference>
<evidence type="ECO:0000256" key="4">
    <source>
        <dbReference type="ARBA" id="ARBA00022679"/>
    </source>
</evidence>
<keyword evidence="4 12" id="KW-0808">Transferase</keyword>
<comment type="function">
    <text evidence="13">Involved in the third step of the chorismate pathway, which leads to the biosynthesis of aromatic amino acids. Catalyzes the cis-dehydration of 3-dehydroquinate (DHQ) and introduces the first double bond of the aromatic ring to yield 3-dehydroshikimate.</text>
</comment>
<dbReference type="PRINTS" id="PR01100">
    <property type="entry name" value="SHIKIMTKNASE"/>
</dbReference>
<feature type="active site" description="Schiff-base intermediate with substrate" evidence="13">
    <location>
        <position position="234"/>
    </location>
</feature>
<dbReference type="InterPro" id="IPR000623">
    <property type="entry name" value="Shikimate_kinase/TSH1"/>
</dbReference>
<dbReference type="HAMAP" id="MF_00109">
    <property type="entry name" value="Shikimate_kinase"/>
    <property type="match status" value="1"/>
</dbReference>
<feature type="binding site" evidence="13">
    <location>
        <position position="277"/>
    </location>
    <ligand>
        <name>3-dehydroquinate</name>
        <dbReference type="ChEBI" id="CHEBI:32364"/>
    </ligand>
</feature>
<accession>A0ABZ2EYC0</accession>
<dbReference type="GO" id="GO:0003855">
    <property type="term" value="F:3-dehydroquinate dehydratase activity"/>
    <property type="evidence" value="ECO:0007669"/>
    <property type="project" value="UniProtKB-EC"/>
</dbReference>
<feature type="binding site" evidence="12">
    <location>
        <position position="403"/>
    </location>
    <ligand>
        <name>substrate</name>
    </ligand>
</feature>
<dbReference type="InterPro" id="IPR031322">
    <property type="entry name" value="Shikimate/glucono_kinase"/>
</dbReference>
<evidence type="ECO:0000256" key="10">
    <source>
        <dbReference type="ARBA" id="ARBA00023270"/>
    </source>
</evidence>
<evidence type="ECO:0000256" key="13">
    <source>
        <dbReference type="HAMAP-Rule" id="MF_00214"/>
    </source>
</evidence>
<keyword evidence="8 12" id="KW-0057">Aromatic amino acid biosynthesis</keyword>
<sequence>MAFISITINYNILCYFTIIYLYFFMLKKFYFVLLCSNSRIIVYNLIKLKYKNICDLKTELMENNMNCVIVKNIELGCGKPKICTSVVGKSETEIIKECEKISSMNVDIVELRCDFYEYIKDITKVCNLLDKIKKILNNKPLIFTIRSKEEGGEINISENEYMDLYKNICKKKLTDIIDVELRVGDEKAKQLVEIAHNNDIKVIISKHDFEKTPSKNEMIEDLIRMQKLKGDIPKLAVMPNDYIDVIKLLEVTNIMKEKYNETPIITISMGTKGIISRMSGQIFGSCLTFASGSKASAPGQIGVEDLDISLEIINKYYKEEINLQKNNIILVGFMGTGKSSVSKKLSEVLKMKSIDTDQYIERKENATIDEIFSINGEEYFRKCEKDTLLELSKKENTIISCGGGIVIKEDNIKLMKTMGRVILLTASSNTIYKRVKSCKDRPILNNNMNKEYISTLMKKREERYLQAADIIINTDNKSIEKICEEIINKL</sequence>
<comment type="caution">
    <text evidence="12">Lacks conserved residue(s) required for the propagation of feature annotation.</text>
</comment>
<dbReference type="PANTHER" id="PTHR43699">
    <property type="entry name" value="3-DEHYDROQUINATE DEHYDRATASE"/>
    <property type="match status" value="1"/>
</dbReference>
<evidence type="ECO:0000256" key="12">
    <source>
        <dbReference type="HAMAP-Rule" id="MF_00109"/>
    </source>
</evidence>